<evidence type="ECO:0008006" key="5">
    <source>
        <dbReference type="Google" id="ProtNLM"/>
    </source>
</evidence>
<feature type="transmembrane region" description="Helical" evidence="2">
    <location>
        <begin position="128"/>
        <end position="151"/>
    </location>
</feature>
<dbReference type="AlphaFoldDB" id="L7ERN4"/>
<dbReference type="RefSeq" id="WP_006383460.1">
    <property type="nucleotide sequence ID" value="NZ_AEJB01000662.1"/>
</dbReference>
<feature type="compositionally biased region" description="Basic and acidic residues" evidence="1">
    <location>
        <begin position="243"/>
        <end position="263"/>
    </location>
</feature>
<dbReference type="STRING" id="85558.T45_01516"/>
<feature type="region of interest" description="Disordered" evidence="1">
    <location>
        <begin position="159"/>
        <end position="392"/>
    </location>
</feature>
<feature type="compositionally biased region" description="Gly residues" evidence="1">
    <location>
        <begin position="291"/>
        <end position="349"/>
    </location>
</feature>
<evidence type="ECO:0000313" key="4">
    <source>
        <dbReference type="Proteomes" id="UP000010931"/>
    </source>
</evidence>
<keyword evidence="4" id="KW-1185">Reference proteome</keyword>
<keyword evidence="2" id="KW-1133">Transmembrane helix</keyword>
<evidence type="ECO:0000256" key="1">
    <source>
        <dbReference type="SAM" id="MobiDB-lite"/>
    </source>
</evidence>
<dbReference type="GeneID" id="97405283"/>
<dbReference type="Proteomes" id="UP000010931">
    <property type="component" value="Unassembled WGS sequence"/>
</dbReference>
<comment type="caution">
    <text evidence="3">The sequence shown here is derived from an EMBL/GenBank/DDBJ whole genome shotgun (WGS) entry which is preliminary data.</text>
</comment>
<protein>
    <recommendedName>
        <fullName evidence="5">Extensin</fullName>
    </recommendedName>
</protein>
<keyword evidence="2" id="KW-0812">Transmembrane</keyword>
<keyword evidence="2" id="KW-0472">Membrane</keyword>
<organism evidence="3 4">
    <name type="scientific">Streptomyces turgidiscabies (strain Car8)</name>
    <dbReference type="NCBI Taxonomy" id="698760"/>
    <lineage>
        <taxon>Bacteria</taxon>
        <taxon>Bacillati</taxon>
        <taxon>Actinomycetota</taxon>
        <taxon>Actinomycetes</taxon>
        <taxon>Kitasatosporales</taxon>
        <taxon>Streptomycetaceae</taxon>
        <taxon>Streptomyces</taxon>
    </lineage>
</organism>
<evidence type="ECO:0000256" key="2">
    <source>
        <dbReference type="SAM" id="Phobius"/>
    </source>
</evidence>
<name>L7ERN4_STRT8</name>
<evidence type="ECO:0000313" key="3">
    <source>
        <dbReference type="EMBL" id="ELP61672.1"/>
    </source>
</evidence>
<gene>
    <name evidence="3" type="ORF">STRTUCAR8_06978</name>
</gene>
<dbReference type="EMBL" id="AEJB01000662">
    <property type="protein sequence ID" value="ELP61672.1"/>
    <property type="molecule type" value="Genomic_DNA"/>
</dbReference>
<dbReference type="PATRIC" id="fig|698760.3.peg.9395"/>
<accession>L7ERN4</accession>
<sequence length="392" mass="38423">MADDDRYRWLDRAAAERLLSGEPLEASLTSAGPEARDQAERLAKTLDALSVDPARSDAELPGEAAALAAFRKARPAPDLTAVAPATATPPASDIGSDMGLVRVGGSRRSGASPQRRVRAARWGRPLRLGLGAALAAGMAGSVAMAAGVGVLPNPFGGDAPGSPAATVSAAESRDPMLGSPSPDGTRGKSIPTPRPDGTPGGSFGNGSPAPGESWKGPADGGRGSRSDMGLPGDWRGGLASSCRDMRSGKKLAAERRQALEKAAKGAKKVPQYCDNALKDDPSVHSNADTGTGAGTGSGKGDTGAGDNGGQNGAGDNGGQGNGAGGSSNGGGGGNGHGAGNGNGNGGSHGGRAATRPTPTPTSFTALGSHKPQDDPAPAAAPSYGVLPLPTAT</sequence>
<proteinExistence type="predicted"/>
<reference evidence="3 4" key="1">
    <citation type="journal article" date="2011" name="Plasmid">
        <title>Streptomyces turgidiscabies Car8 contains a modular pathogenicity island that shares virulence genes with other actinobacterial plant pathogens.</title>
        <authorList>
            <person name="Huguet-Tapia J.C."/>
            <person name="Badger J.H."/>
            <person name="Loria R."/>
            <person name="Pettis G.S."/>
        </authorList>
    </citation>
    <scope>NUCLEOTIDE SEQUENCE [LARGE SCALE GENOMIC DNA]</scope>
    <source>
        <strain evidence="3 4">Car8</strain>
    </source>
</reference>